<organism evidence="9 10">
    <name type="scientific">Orchesella dallaii</name>
    <dbReference type="NCBI Taxonomy" id="48710"/>
    <lineage>
        <taxon>Eukaryota</taxon>
        <taxon>Metazoa</taxon>
        <taxon>Ecdysozoa</taxon>
        <taxon>Arthropoda</taxon>
        <taxon>Hexapoda</taxon>
        <taxon>Collembola</taxon>
        <taxon>Entomobryomorpha</taxon>
        <taxon>Entomobryoidea</taxon>
        <taxon>Orchesellidae</taxon>
        <taxon>Orchesellinae</taxon>
        <taxon>Orchesella</taxon>
    </lineage>
</organism>
<dbReference type="PANTHER" id="PTHR10127">
    <property type="entry name" value="DISCOIDIN, CUB, EGF, LAMININ , AND ZINC METALLOPROTEASE DOMAIN CONTAINING"/>
    <property type="match status" value="1"/>
</dbReference>
<proteinExistence type="predicted"/>
<dbReference type="Gene3D" id="3.40.390.10">
    <property type="entry name" value="Collagenase (Catalytic Domain)"/>
    <property type="match status" value="1"/>
</dbReference>
<reference evidence="9 10" key="1">
    <citation type="submission" date="2024-08" db="EMBL/GenBank/DDBJ databases">
        <authorList>
            <person name="Cucini C."/>
            <person name="Frati F."/>
        </authorList>
    </citation>
    <scope>NUCLEOTIDE SEQUENCE [LARGE SCALE GENOMIC DNA]</scope>
</reference>
<evidence type="ECO:0000256" key="6">
    <source>
        <dbReference type="PROSITE-ProRule" id="PRU01211"/>
    </source>
</evidence>
<dbReference type="SUPFAM" id="SSF55486">
    <property type="entry name" value="Metalloproteases ('zincins'), catalytic domain"/>
    <property type="match status" value="1"/>
</dbReference>
<gene>
    <name evidence="9" type="ORF">ODALV1_LOCUS14401</name>
</gene>
<keyword evidence="4 7" id="KW-0862">Zinc</keyword>
<dbReference type="Pfam" id="PF01400">
    <property type="entry name" value="Astacin"/>
    <property type="match status" value="1"/>
</dbReference>
<evidence type="ECO:0000256" key="2">
    <source>
        <dbReference type="ARBA" id="ARBA00022723"/>
    </source>
</evidence>
<dbReference type="PRINTS" id="PR00480">
    <property type="entry name" value="ASTACIN"/>
</dbReference>
<keyword evidence="3 7" id="KW-0378">Hydrolase</keyword>
<dbReference type="EC" id="3.4.24.-" evidence="7"/>
<comment type="caution">
    <text evidence="6">Lacks conserved residue(s) required for the propagation of feature annotation.</text>
</comment>
<keyword evidence="10" id="KW-1185">Reference proteome</keyword>
<dbReference type="Proteomes" id="UP001642540">
    <property type="component" value="Unassembled WGS sequence"/>
</dbReference>
<protein>
    <recommendedName>
        <fullName evidence="7">Metalloendopeptidase</fullName>
        <ecNumber evidence="7">3.4.24.-</ecNumber>
    </recommendedName>
</protein>
<dbReference type="InterPro" id="IPR001506">
    <property type="entry name" value="Peptidase_M12A"/>
</dbReference>
<dbReference type="PROSITE" id="PS51864">
    <property type="entry name" value="ASTACIN"/>
    <property type="match status" value="1"/>
</dbReference>
<comment type="caution">
    <text evidence="9">The sequence shown here is derived from an EMBL/GenBank/DDBJ whole genome shotgun (WGS) entry which is preliminary data.</text>
</comment>
<evidence type="ECO:0000313" key="10">
    <source>
        <dbReference type="Proteomes" id="UP001642540"/>
    </source>
</evidence>
<keyword evidence="1 7" id="KW-0645">Protease</keyword>
<dbReference type="EMBL" id="CAXLJM020000046">
    <property type="protein sequence ID" value="CAL8110684.1"/>
    <property type="molecule type" value="Genomic_DNA"/>
</dbReference>
<accession>A0ABP1QRQ0</accession>
<evidence type="ECO:0000313" key="9">
    <source>
        <dbReference type="EMBL" id="CAL8110684.1"/>
    </source>
</evidence>
<comment type="cofactor">
    <cofactor evidence="7">
        <name>Zn(2+)</name>
        <dbReference type="ChEBI" id="CHEBI:29105"/>
    </cofactor>
    <text evidence="7">Binds 1 zinc ion per subunit.</text>
</comment>
<name>A0ABP1QRQ0_9HEXA</name>
<evidence type="ECO:0000256" key="1">
    <source>
        <dbReference type="ARBA" id="ARBA00022670"/>
    </source>
</evidence>
<keyword evidence="5 7" id="KW-0482">Metalloprotease</keyword>
<evidence type="ECO:0000256" key="7">
    <source>
        <dbReference type="RuleBase" id="RU361183"/>
    </source>
</evidence>
<dbReference type="PANTHER" id="PTHR10127:SF780">
    <property type="entry name" value="METALLOENDOPEPTIDASE"/>
    <property type="match status" value="1"/>
</dbReference>
<keyword evidence="2 7" id="KW-0479">Metal-binding</keyword>
<sequence>MLHALGFHHEHGRPDRDDYIDILWQNVIPGMEHAFQKYSWNEVTAFGVAYNTKSIMHYDNYAFSNEGQPTILVKVCTQSNCIKNEFKLNTININYTTIQIILLCVHHS</sequence>
<evidence type="ECO:0000256" key="3">
    <source>
        <dbReference type="ARBA" id="ARBA00022801"/>
    </source>
</evidence>
<evidence type="ECO:0000256" key="5">
    <source>
        <dbReference type="ARBA" id="ARBA00023049"/>
    </source>
</evidence>
<evidence type="ECO:0000259" key="8">
    <source>
        <dbReference type="PROSITE" id="PS51864"/>
    </source>
</evidence>
<dbReference type="InterPro" id="IPR024079">
    <property type="entry name" value="MetalloPept_cat_dom_sf"/>
</dbReference>
<evidence type="ECO:0000256" key="4">
    <source>
        <dbReference type="ARBA" id="ARBA00022833"/>
    </source>
</evidence>
<feature type="domain" description="Peptidase M12A" evidence="8">
    <location>
        <begin position="1"/>
        <end position="108"/>
    </location>
</feature>